<sequence>MRVSYDADGTAAGDIDPVAARAVIEQAKGAVMLVYGLDAEQAFAILRVRSQETNTKLRVLAANVVAELPSIGLPAVTGELRSRVDRLLSTAHEQAR</sequence>
<name>A0ABM8CXK7_9NOCA</name>
<dbReference type="Pfam" id="PF03861">
    <property type="entry name" value="ANTAR"/>
    <property type="match status" value="1"/>
</dbReference>
<dbReference type="SUPFAM" id="SSF52172">
    <property type="entry name" value="CheY-like"/>
    <property type="match status" value="1"/>
</dbReference>
<dbReference type="EMBL" id="AP026978">
    <property type="protein sequence ID" value="BDT99748.1"/>
    <property type="molecule type" value="Genomic_DNA"/>
</dbReference>
<keyword evidence="3" id="KW-1185">Reference proteome</keyword>
<evidence type="ECO:0000313" key="3">
    <source>
        <dbReference type="Proteomes" id="UP001317870"/>
    </source>
</evidence>
<dbReference type="SMART" id="SM01012">
    <property type="entry name" value="ANTAR"/>
    <property type="match status" value="1"/>
</dbReference>
<organism evidence="2 3">
    <name type="scientific">Nocardia sputorum</name>
    <dbReference type="NCBI Taxonomy" id="2984338"/>
    <lineage>
        <taxon>Bacteria</taxon>
        <taxon>Bacillati</taxon>
        <taxon>Actinomycetota</taxon>
        <taxon>Actinomycetes</taxon>
        <taxon>Mycobacteriales</taxon>
        <taxon>Nocardiaceae</taxon>
        <taxon>Nocardia</taxon>
    </lineage>
</organism>
<dbReference type="Gene3D" id="1.10.10.10">
    <property type="entry name" value="Winged helix-like DNA-binding domain superfamily/Winged helix DNA-binding domain"/>
    <property type="match status" value="1"/>
</dbReference>
<dbReference type="InterPro" id="IPR005561">
    <property type="entry name" value="ANTAR"/>
</dbReference>
<gene>
    <name evidence="2" type="ORF">IFM12276_27770</name>
</gene>
<evidence type="ECO:0000259" key="1">
    <source>
        <dbReference type="PROSITE" id="PS50921"/>
    </source>
</evidence>
<feature type="domain" description="ANTAR" evidence="1">
    <location>
        <begin position="4"/>
        <end position="65"/>
    </location>
</feature>
<evidence type="ECO:0000313" key="2">
    <source>
        <dbReference type="EMBL" id="BDT99748.1"/>
    </source>
</evidence>
<reference evidence="2 3" key="1">
    <citation type="submission" date="2022-11" db="EMBL/GenBank/DDBJ databases">
        <title>Genome Sequencing of Nocardia sp. ON39_IFM12276 and assembly.</title>
        <authorList>
            <person name="Shimojima M."/>
            <person name="Toyokawa M."/>
            <person name="Uesaka K."/>
        </authorList>
    </citation>
    <scope>NUCLEOTIDE SEQUENCE [LARGE SCALE GENOMIC DNA]</scope>
    <source>
        <strain evidence="2 3">IFM 12276</strain>
    </source>
</reference>
<dbReference type="PROSITE" id="PS50921">
    <property type="entry name" value="ANTAR"/>
    <property type="match status" value="1"/>
</dbReference>
<dbReference type="InterPro" id="IPR036388">
    <property type="entry name" value="WH-like_DNA-bd_sf"/>
</dbReference>
<protein>
    <recommendedName>
        <fullName evidence="1">ANTAR domain-containing protein</fullName>
    </recommendedName>
</protein>
<dbReference type="Proteomes" id="UP001317870">
    <property type="component" value="Chromosome"/>
</dbReference>
<dbReference type="InterPro" id="IPR011006">
    <property type="entry name" value="CheY-like_superfamily"/>
</dbReference>
<accession>A0ABM8CXK7</accession>
<proteinExistence type="predicted"/>